<dbReference type="Pfam" id="PF26481">
    <property type="entry name" value="DUF8154"/>
    <property type="match status" value="1"/>
</dbReference>
<dbReference type="InterPro" id="IPR058467">
    <property type="entry name" value="DUF8154"/>
</dbReference>
<dbReference type="PATRIC" id="fig|797299.3.peg.2950"/>
<dbReference type="EMBL" id="CP007056">
    <property type="protein sequence ID" value="AHG01207.1"/>
    <property type="molecule type" value="Genomic_DNA"/>
</dbReference>
<name>W0JV29_9EURY</name>
<dbReference type="GeneID" id="25146628"/>
<keyword evidence="3" id="KW-1185">Reference proteome</keyword>
<protein>
    <recommendedName>
        <fullName evidence="1">DUF8154 domain-containing protein</fullName>
    </recommendedName>
</protein>
<evidence type="ECO:0000259" key="1">
    <source>
        <dbReference type="Pfam" id="PF26481"/>
    </source>
</evidence>
<dbReference type="KEGG" id="hlr:HALLA_02195"/>
<dbReference type="RefSeq" id="WP_049954146.1">
    <property type="nucleotide sequence ID" value="NZ_CP007056.1"/>
</dbReference>
<keyword evidence="2" id="KW-0614">Plasmid</keyword>
<geneLocation type="plasmid" evidence="2">
    <name>unnamed</name>
</geneLocation>
<proteinExistence type="predicted"/>
<gene>
    <name evidence="2" type="ORF">HALLA_02195</name>
</gene>
<feature type="domain" description="DUF8154" evidence="1">
    <location>
        <begin position="1"/>
        <end position="161"/>
    </location>
</feature>
<dbReference type="AlphaFoldDB" id="W0JV29"/>
<evidence type="ECO:0000313" key="2">
    <source>
        <dbReference type="EMBL" id="AHG01207.1"/>
    </source>
</evidence>
<dbReference type="eggNOG" id="arCOG06448">
    <property type="taxonomic scope" value="Archaea"/>
</dbReference>
<dbReference type="OrthoDB" id="237859at2157"/>
<evidence type="ECO:0000313" key="3">
    <source>
        <dbReference type="Proteomes" id="UP000019024"/>
    </source>
</evidence>
<reference evidence="2 3" key="1">
    <citation type="submission" date="2014-01" db="EMBL/GenBank/DDBJ databases">
        <authorList>
            <consortium name="DOE Joint Genome Institute"/>
            <person name="Anderson I."/>
            <person name="Huntemann M."/>
            <person name="Han J."/>
            <person name="Chen A."/>
            <person name="Kyrpides N."/>
            <person name="Mavromatis K."/>
            <person name="Markowitz V."/>
            <person name="Palaniappan K."/>
            <person name="Ivanova N."/>
            <person name="Schaumberg A."/>
            <person name="Pati A."/>
            <person name="Liolios K."/>
            <person name="Nordberg H.P."/>
            <person name="Cantor M.N."/>
            <person name="Hua S.X."/>
            <person name="Woyke T."/>
        </authorList>
    </citation>
    <scope>NUCLEOTIDE SEQUENCE [LARGE SCALE GENOMIC DNA]</scope>
    <source>
        <strain evidence="2 3">XH-48</strain>
        <plasmid evidence="3">1</plasmid>
    </source>
</reference>
<dbReference type="Proteomes" id="UP000019024">
    <property type="component" value="Plasmid unnamed"/>
</dbReference>
<accession>W0JV29</accession>
<organism evidence="2 3">
    <name type="scientific">Halostagnicola larsenii XH-48</name>
    <dbReference type="NCBI Taxonomy" id="797299"/>
    <lineage>
        <taxon>Archaea</taxon>
        <taxon>Methanobacteriati</taxon>
        <taxon>Methanobacteriota</taxon>
        <taxon>Stenosarchaea group</taxon>
        <taxon>Halobacteria</taxon>
        <taxon>Halobacteriales</taxon>
        <taxon>Natrialbaceae</taxon>
        <taxon>Halostagnicola</taxon>
    </lineage>
</organism>
<sequence length="165" mass="18106">MSSTRIEQLINNVQAAFDRCPAEIEAGLDVDAAALLQLRKACRLLAGAEALRDANYYPLVIEASFVAIERTVEFRLLERGTMKPDDLPGTHPGVYREAAAVGVFGESTAANLADLWRDHRAKTYYQDGLASAARAEAMYELATEIHTYVTGRSRQEHECICGAMA</sequence>
<dbReference type="HOGENOM" id="CLU_133601_0_0_2"/>